<reference evidence="1" key="1">
    <citation type="submission" date="2013-08" db="EMBL/GenBank/DDBJ databases">
        <authorList>
            <person name="Mendez C."/>
            <person name="Richter M."/>
            <person name="Ferrer M."/>
            <person name="Sanchez J."/>
        </authorList>
    </citation>
    <scope>NUCLEOTIDE SEQUENCE</scope>
</reference>
<evidence type="ECO:0000313" key="1">
    <source>
        <dbReference type="EMBL" id="EQD59043.1"/>
    </source>
</evidence>
<dbReference type="GO" id="GO:0006355">
    <property type="term" value="P:regulation of DNA-templated transcription"/>
    <property type="evidence" value="ECO:0007669"/>
    <property type="project" value="InterPro"/>
</dbReference>
<comment type="caution">
    <text evidence="1">The sequence shown here is derived from an EMBL/GenBank/DDBJ whole genome shotgun (WGS) entry which is preliminary data.</text>
</comment>
<name>T1AR68_9ZZZZ</name>
<dbReference type="EMBL" id="AUZX01007534">
    <property type="protein sequence ID" value="EQD59043.1"/>
    <property type="molecule type" value="Genomic_DNA"/>
</dbReference>
<proteinExistence type="predicted"/>
<protein>
    <submittedName>
        <fullName evidence="1">Transcriptional regulator</fullName>
    </submittedName>
</protein>
<accession>T1AR68</accession>
<gene>
    <name evidence="1" type="ORF">B1A_10567</name>
</gene>
<dbReference type="InterPro" id="IPR013321">
    <property type="entry name" value="Arc_rbn_hlx_hlx"/>
</dbReference>
<reference evidence="1" key="2">
    <citation type="journal article" date="2014" name="ISME J.">
        <title>Microbial stratification in low pH oxic and suboxic macroscopic growths along an acid mine drainage.</title>
        <authorList>
            <person name="Mendez-Garcia C."/>
            <person name="Mesa V."/>
            <person name="Sprenger R.R."/>
            <person name="Richter M."/>
            <person name="Diez M.S."/>
            <person name="Solano J."/>
            <person name="Bargiela R."/>
            <person name="Golyshina O.V."/>
            <person name="Manteca A."/>
            <person name="Ramos J.L."/>
            <person name="Gallego J.R."/>
            <person name="Llorente I."/>
            <person name="Martins Dos Santos V.A."/>
            <person name="Jensen O.N."/>
            <person name="Pelaez A.I."/>
            <person name="Sanchez J."/>
            <person name="Ferrer M."/>
        </authorList>
    </citation>
    <scope>NUCLEOTIDE SEQUENCE</scope>
</reference>
<organism evidence="1">
    <name type="scientific">mine drainage metagenome</name>
    <dbReference type="NCBI Taxonomy" id="410659"/>
    <lineage>
        <taxon>unclassified sequences</taxon>
        <taxon>metagenomes</taxon>
        <taxon>ecological metagenomes</taxon>
    </lineage>
</organism>
<dbReference type="AlphaFoldDB" id="T1AR68"/>
<sequence>MKVAISVPDSVFAAADTLAAHQGKSRSQLYSEALARFVLSERASAITEQLDALYARQSGQLEPALQHAQLHTLAHETW</sequence>
<dbReference type="Gene3D" id="1.10.1220.10">
    <property type="entry name" value="Met repressor-like"/>
    <property type="match status" value="1"/>
</dbReference>